<evidence type="ECO:0000313" key="2">
    <source>
        <dbReference type="Proteomes" id="UP000294650"/>
    </source>
</evidence>
<name>A0A4R3MRX9_9BACI</name>
<proteinExistence type="predicted"/>
<dbReference type="EMBL" id="SMAN01000031">
    <property type="protein sequence ID" value="TCT17491.1"/>
    <property type="molecule type" value="Genomic_DNA"/>
</dbReference>
<dbReference type="InterPro" id="IPR008792">
    <property type="entry name" value="PQQD"/>
</dbReference>
<keyword evidence="2" id="KW-1185">Reference proteome</keyword>
<dbReference type="Proteomes" id="UP000294650">
    <property type="component" value="Unassembled WGS sequence"/>
</dbReference>
<reference evidence="1 2" key="1">
    <citation type="submission" date="2019-03" db="EMBL/GenBank/DDBJ databases">
        <title>Genomic Encyclopedia of Type Strains, Phase IV (KMG-IV): sequencing the most valuable type-strain genomes for metagenomic binning, comparative biology and taxonomic classification.</title>
        <authorList>
            <person name="Goeker M."/>
        </authorList>
    </citation>
    <scope>NUCLEOTIDE SEQUENCE [LARGE SCALE GENOMIC DNA]</scope>
    <source>
        <strain evidence="1 2">DSM 25894</strain>
    </source>
</reference>
<gene>
    <name evidence="1" type="ORF">EDD68_13110</name>
</gene>
<dbReference type="RefSeq" id="WP_132373072.1">
    <property type="nucleotide sequence ID" value="NZ_SMAN01000031.1"/>
</dbReference>
<accession>A0A4R3MRX9</accession>
<dbReference type="InterPro" id="IPR041881">
    <property type="entry name" value="PqqD_sf"/>
</dbReference>
<evidence type="ECO:0000313" key="1">
    <source>
        <dbReference type="EMBL" id="TCT17491.1"/>
    </source>
</evidence>
<protein>
    <submittedName>
        <fullName evidence="1">Coenzyme PQQ synthesis protein D (PqqD)</fullName>
    </submittedName>
</protein>
<dbReference type="OrthoDB" id="2938764at2"/>
<sequence>MLVKKNIAFRVRKISGKNILIGGYKAYELNETGLLIWEFISSPKSIEEIAESLSKEYEINVSEVINDVNEYVNYLLSVDALVKVGE</sequence>
<dbReference type="AlphaFoldDB" id="A0A4R3MRX9"/>
<organism evidence="1 2">
    <name type="scientific">Melghiribacillus thermohalophilus</name>
    <dbReference type="NCBI Taxonomy" id="1324956"/>
    <lineage>
        <taxon>Bacteria</taxon>
        <taxon>Bacillati</taxon>
        <taxon>Bacillota</taxon>
        <taxon>Bacilli</taxon>
        <taxon>Bacillales</taxon>
        <taxon>Bacillaceae</taxon>
        <taxon>Melghiribacillus</taxon>
    </lineage>
</organism>
<dbReference type="Pfam" id="PF05402">
    <property type="entry name" value="PqqD"/>
    <property type="match status" value="1"/>
</dbReference>
<dbReference type="Gene3D" id="1.10.10.1150">
    <property type="entry name" value="Coenzyme PQQ synthesis protein D (PqqD)"/>
    <property type="match status" value="1"/>
</dbReference>
<comment type="caution">
    <text evidence="1">The sequence shown here is derived from an EMBL/GenBank/DDBJ whole genome shotgun (WGS) entry which is preliminary data.</text>
</comment>